<evidence type="ECO:0000313" key="1">
    <source>
        <dbReference type="EMBL" id="ELU43432.1"/>
    </source>
</evidence>
<reference evidence="1 2" key="1">
    <citation type="journal article" date="2013" name="Nat. Commun.">
        <title>The evolution and pathogenic mechanisms of the rice sheath blight pathogen.</title>
        <authorList>
            <person name="Zheng A."/>
            <person name="Lin R."/>
            <person name="Xu L."/>
            <person name="Qin P."/>
            <person name="Tang C."/>
            <person name="Ai P."/>
            <person name="Zhang D."/>
            <person name="Liu Y."/>
            <person name="Sun Z."/>
            <person name="Feng H."/>
            <person name="Wang Y."/>
            <person name="Chen Y."/>
            <person name="Liang X."/>
            <person name="Fu R."/>
            <person name="Li Q."/>
            <person name="Zhang J."/>
            <person name="Yu X."/>
            <person name="Xie Z."/>
            <person name="Ding L."/>
            <person name="Guan P."/>
            <person name="Tang J."/>
            <person name="Liang Y."/>
            <person name="Wang S."/>
            <person name="Deng Q."/>
            <person name="Li S."/>
            <person name="Zhu J."/>
            <person name="Wang L."/>
            <person name="Liu H."/>
            <person name="Li P."/>
        </authorList>
    </citation>
    <scope>NUCLEOTIDE SEQUENCE [LARGE SCALE GENOMIC DNA]</scope>
    <source>
        <strain evidence="2">AG-1 IA</strain>
    </source>
</reference>
<dbReference type="AlphaFoldDB" id="L8X2V9"/>
<proteinExistence type="predicted"/>
<protein>
    <submittedName>
        <fullName evidence="1">Uncharacterized protein</fullName>
    </submittedName>
</protein>
<dbReference type="EMBL" id="AFRT01000545">
    <property type="protein sequence ID" value="ELU43432.1"/>
    <property type="molecule type" value="Genomic_DNA"/>
</dbReference>
<organism evidence="1 2">
    <name type="scientific">Thanatephorus cucumeris (strain AG1-IA)</name>
    <name type="common">Rice sheath blight fungus</name>
    <name type="synonym">Rhizoctonia solani</name>
    <dbReference type="NCBI Taxonomy" id="983506"/>
    <lineage>
        <taxon>Eukaryota</taxon>
        <taxon>Fungi</taxon>
        <taxon>Dikarya</taxon>
        <taxon>Basidiomycota</taxon>
        <taxon>Agaricomycotina</taxon>
        <taxon>Agaricomycetes</taxon>
        <taxon>Cantharellales</taxon>
        <taxon>Ceratobasidiaceae</taxon>
        <taxon>Rhizoctonia</taxon>
        <taxon>Rhizoctonia solani AG-1</taxon>
    </lineage>
</organism>
<dbReference type="Proteomes" id="UP000011668">
    <property type="component" value="Unassembled WGS sequence"/>
</dbReference>
<keyword evidence="2" id="KW-1185">Reference proteome</keyword>
<name>L8X2V9_THACA</name>
<gene>
    <name evidence="1" type="ORF">AG1IA_02539</name>
</gene>
<evidence type="ECO:0000313" key="2">
    <source>
        <dbReference type="Proteomes" id="UP000011668"/>
    </source>
</evidence>
<accession>L8X2V9</accession>
<comment type="caution">
    <text evidence="1">The sequence shown here is derived from an EMBL/GenBank/DDBJ whole genome shotgun (WGS) entry which is preliminary data.</text>
</comment>
<sequence>MEPAHARLLHVRQFRRDTLDVANPERTPVLVLQVCMHAPRGRYRTYVRARDEF</sequence>
<dbReference type="HOGENOM" id="CLU_3070326_0_0_1"/>